<feature type="domain" description="NID" evidence="2">
    <location>
        <begin position="143"/>
        <end position="232"/>
    </location>
</feature>
<name>A0ABM1KHH8_GEKJA</name>
<feature type="coiled-coil region" evidence="1">
    <location>
        <begin position="31"/>
        <end position="98"/>
    </location>
</feature>
<keyword evidence="3" id="KW-1185">Reference proteome</keyword>
<dbReference type="InterPro" id="IPR009909">
    <property type="entry name" value="Nmi/IFP35_dom"/>
</dbReference>
<dbReference type="Gene3D" id="3.30.70.330">
    <property type="match status" value="1"/>
</dbReference>
<dbReference type="Pfam" id="PF07292">
    <property type="entry name" value="NID"/>
    <property type="match status" value="2"/>
</dbReference>
<organism evidence="3 4">
    <name type="scientific">Gekko japonicus</name>
    <name type="common">Schlegel's Japanese gecko</name>
    <dbReference type="NCBI Taxonomy" id="146911"/>
    <lineage>
        <taxon>Eukaryota</taxon>
        <taxon>Metazoa</taxon>
        <taxon>Chordata</taxon>
        <taxon>Craniata</taxon>
        <taxon>Vertebrata</taxon>
        <taxon>Euteleostomi</taxon>
        <taxon>Lepidosauria</taxon>
        <taxon>Squamata</taxon>
        <taxon>Bifurcata</taxon>
        <taxon>Gekkota</taxon>
        <taxon>Gekkonidae</taxon>
        <taxon>Gekkoninae</taxon>
        <taxon>Gekko</taxon>
    </lineage>
</organism>
<evidence type="ECO:0000256" key="1">
    <source>
        <dbReference type="SAM" id="Coils"/>
    </source>
</evidence>
<sequence length="356" mass="40151">MVPEQITWEIQKCKEMCKALEADQLCLEEGRRESEREASRQREAAALLREELQQLKEEARAGKFQEQPEWGSEERRQLLQQKAALESELQQLERLQIDQVPPAPPERFMVFKGHTEEKKAEKSLLDALSVEPRIRYPLPGGTALVTFETPQVAQRIIAQPEHRIRLDECTMRVKAEPVELLMPVSVEVALERSPRKVLLSGLQFPSLPREQLLDKLSLFFSKRQQQGGEVEAAQWLSGPGHVVLTFLEDGVAERLIQRGQFQVTIGKETSRVKVSPYLDGKISDLMLRPVVCPRTVLLSGIPDVLNEELMREALEIHFQKPSKGGGEVEAVAYVPPGQRALAVFEREEGGAPSLSS</sequence>
<dbReference type="PANTHER" id="PTHR15225:SF1">
    <property type="entry name" value="INTERFERON-INDUCED 35 KDA PROTEIN"/>
    <property type="match status" value="1"/>
</dbReference>
<dbReference type="Proteomes" id="UP000694871">
    <property type="component" value="Unplaced"/>
</dbReference>
<dbReference type="InterPro" id="IPR012677">
    <property type="entry name" value="Nucleotide-bd_a/b_plait_sf"/>
</dbReference>
<evidence type="ECO:0000259" key="2">
    <source>
        <dbReference type="Pfam" id="PF07292"/>
    </source>
</evidence>
<accession>A0ABM1KHH8</accession>
<evidence type="ECO:0000313" key="3">
    <source>
        <dbReference type="Proteomes" id="UP000694871"/>
    </source>
</evidence>
<gene>
    <name evidence="4" type="primary">IFI35</name>
</gene>
<dbReference type="PANTHER" id="PTHR15225">
    <property type="entry name" value="INTERFERON-INDUCED PROTEIN 35/NMI N-MYC/STAT INTERACTING PROTEIN"/>
    <property type="match status" value="1"/>
</dbReference>
<keyword evidence="1" id="KW-0175">Coiled coil</keyword>
<dbReference type="GeneID" id="107115897"/>
<dbReference type="RefSeq" id="XP_015273165.1">
    <property type="nucleotide sequence ID" value="XM_015417679.1"/>
</dbReference>
<evidence type="ECO:0000313" key="4">
    <source>
        <dbReference type="RefSeq" id="XP_015273165.1"/>
    </source>
</evidence>
<protein>
    <submittedName>
        <fullName evidence="4">Interferon-induced 35 kDa protein</fullName>
    </submittedName>
</protein>
<feature type="domain" description="NID" evidence="2">
    <location>
        <begin position="242"/>
        <end position="330"/>
    </location>
</feature>
<proteinExistence type="predicted"/>
<reference evidence="4" key="1">
    <citation type="submission" date="2025-08" db="UniProtKB">
        <authorList>
            <consortium name="RefSeq"/>
        </authorList>
    </citation>
    <scope>IDENTIFICATION</scope>
</reference>